<accession>A0A084GF27</accession>
<dbReference type="AlphaFoldDB" id="A0A084GF27"/>
<organism evidence="12 13">
    <name type="scientific">Pseudallescheria apiosperma</name>
    <name type="common">Scedosporium apiospermum</name>
    <dbReference type="NCBI Taxonomy" id="563466"/>
    <lineage>
        <taxon>Eukaryota</taxon>
        <taxon>Fungi</taxon>
        <taxon>Dikarya</taxon>
        <taxon>Ascomycota</taxon>
        <taxon>Pezizomycotina</taxon>
        <taxon>Sordariomycetes</taxon>
        <taxon>Hypocreomycetidae</taxon>
        <taxon>Microascales</taxon>
        <taxon>Microascaceae</taxon>
        <taxon>Scedosporium</taxon>
    </lineage>
</organism>
<comment type="caution">
    <text evidence="12">The sequence shown here is derived from an EMBL/GenBank/DDBJ whole genome shotgun (WGS) entry which is preliminary data.</text>
</comment>
<evidence type="ECO:0000313" key="12">
    <source>
        <dbReference type="EMBL" id="KEZ45939.1"/>
    </source>
</evidence>
<feature type="binding site" evidence="9">
    <location>
        <position position="114"/>
    </location>
    <ligand>
        <name>ATP</name>
        <dbReference type="ChEBI" id="CHEBI:30616"/>
    </ligand>
</feature>
<comment type="catalytic activity">
    <reaction evidence="8">
        <text>L-seryl-[protein] + ATP = O-phospho-L-seryl-[protein] + ADP + H(+)</text>
        <dbReference type="Rhea" id="RHEA:17989"/>
        <dbReference type="Rhea" id="RHEA-COMP:9863"/>
        <dbReference type="Rhea" id="RHEA-COMP:11604"/>
        <dbReference type="ChEBI" id="CHEBI:15378"/>
        <dbReference type="ChEBI" id="CHEBI:29999"/>
        <dbReference type="ChEBI" id="CHEBI:30616"/>
        <dbReference type="ChEBI" id="CHEBI:83421"/>
        <dbReference type="ChEBI" id="CHEBI:456216"/>
        <dbReference type="EC" id="2.7.11.1"/>
    </reaction>
</comment>
<dbReference type="GeneID" id="27720397"/>
<comment type="catalytic activity">
    <reaction evidence="7">
        <text>L-threonyl-[protein] + ATP = O-phospho-L-threonyl-[protein] + ADP + H(+)</text>
        <dbReference type="Rhea" id="RHEA:46608"/>
        <dbReference type="Rhea" id="RHEA-COMP:11060"/>
        <dbReference type="Rhea" id="RHEA-COMP:11605"/>
        <dbReference type="ChEBI" id="CHEBI:15378"/>
        <dbReference type="ChEBI" id="CHEBI:30013"/>
        <dbReference type="ChEBI" id="CHEBI:30616"/>
        <dbReference type="ChEBI" id="CHEBI:61977"/>
        <dbReference type="ChEBI" id="CHEBI:456216"/>
        <dbReference type="EC" id="2.7.11.1"/>
    </reaction>
</comment>
<dbReference type="PANTHER" id="PTHR47634">
    <property type="entry name" value="PROTEIN KINASE DOMAIN-CONTAINING PROTEIN-RELATED"/>
    <property type="match status" value="1"/>
</dbReference>
<dbReference type="PROSITE" id="PS50011">
    <property type="entry name" value="PROTEIN_KINASE_DOM"/>
    <property type="match status" value="1"/>
</dbReference>
<evidence type="ECO:0000256" key="9">
    <source>
        <dbReference type="PROSITE-ProRule" id="PRU10141"/>
    </source>
</evidence>
<dbReference type="GO" id="GO:0005737">
    <property type="term" value="C:cytoplasm"/>
    <property type="evidence" value="ECO:0007669"/>
    <property type="project" value="TreeGrafter"/>
</dbReference>
<keyword evidence="3" id="KW-0808">Transferase</keyword>
<proteinExistence type="predicted"/>
<keyword evidence="2" id="KW-0723">Serine/threonine-protein kinase</keyword>
<evidence type="ECO:0000256" key="3">
    <source>
        <dbReference type="ARBA" id="ARBA00022679"/>
    </source>
</evidence>
<evidence type="ECO:0000256" key="4">
    <source>
        <dbReference type="ARBA" id="ARBA00022741"/>
    </source>
</evidence>
<evidence type="ECO:0000256" key="6">
    <source>
        <dbReference type="ARBA" id="ARBA00022840"/>
    </source>
</evidence>
<dbReference type="EMBL" id="JOWA01000055">
    <property type="protein sequence ID" value="KEZ45939.1"/>
    <property type="molecule type" value="Genomic_DNA"/>
</dbReference>
<evidence type="ECO:0000256" key="10">
    <source>
        <dbReference type="SAM" id="MobiDB-lite"/>
    </source>
</evidence>
<dbReference type="OrthoDB" id="5979581at2759"/>
<keyword evidence="13" id="KW-1185">Reference proteome</keyword>
<name>A0A084GF27_PSEDA</name>
<sequence>MTRYSRIVFSILRNPRITLNSHPRRIPKASPRSRCFSTRPPLATPGDQEEWQPTYNWIPDVESLENYIPGGYHPIMIGDVLHDRYRIVDKIGYGGYSTVWLSYDTRQKCYVALKVGTADSTLRETETLRAISSQTSMPFPICLGRDSIPSLLDEFEVHGPNGTHQCYTMTLAQGDLRAISFSRLFPIDVARALSGRVALAVAYIHSRGYVHGDVHLKNVLLKLSSSINELSIDELYKKYGDPETVPITRCDGQPLTPNVPSEAVVPLSLGGREDIRKFSLSDTSILLTDFGEAFAPGSESRLGKDCHTPYGSRAPEARFEPDAPLSYPSDIWSLATTIWEIIGMKAVFSNEYVPADEITAQHVDVLGPMPQSWWERWEARAQFFTDDGRPCGRSEPWPTLETCFEDYIQKYRREEEALGVFDEKEKATILDLMRRMLAYRPEDRPTADEVLKSEWMVKWVLPAVERSQETVE</sequence>
<evidence type="ECO:0000256" key="5">
    <source>
        <dbReference type="ARBA" id="ARBA00022777"/>
    </source>
</evidence>
<protein>
    <recommendedName>
        <fullName evidence="1">non-specific serine/threonine protein kinase</fullName>
        <ecNumber evidence="1">2.7.11.1</ecNumber>
    </recommendedName>
</protein>
<dbReference type="SMART" id="SM00220">
    <property type="entry name" value="S_TKc"/>
    <property type="match status" value="1"/>
</dbReference>
<evidence type="ECO:0000256" key="2">
    <source>
        <dbReference type="ARBA" id="ARBA00022527"/>
    </source>
</evidence>
<evidence type="ECO:0000259" key="11">
    <source>
        <dbReference type="PROSITE" id="PS50011"/>
    </source>
</evidence>
<dbReference type="OMA" id="MVKWVLP"/>
<dbReference type="GO" id="GO:0000245">
    <property type="term" value="P:spliceosomal complex assembly"/>
    <property type="evidence" value="ECO:0007669"/>
    <property type="project" value="TreeGrafter"/>
</dbReference>
<gene>
    <name evidence="12" type="ORF">SAPIO_CDS1325</name>
</gene>
<dbReference type="EC" id="2.7.11.1" evidence="1"/>
<dbReference type="HOGENOM" id="CLU_000288_81_2_1"/>
<dbReference type="InterPro" id="IPR011009">
    <property type="entry name" value="Kinase-like_dom_sf"/>
</dbReference>
<keyword evidence="5" id="KW-0418">Kinase</keyword>
<dbReference type="VEuPathDB" id="FungiDB:SAPIO_CDS1325"/>
<evidence type="ECO:0000256" key="7">
    <source>
        <dbReference type="ARBA" id="ARBA00047899"/>
    </source>
</evidence>
<dbReference type="Proteomes" id="UP000028545">
    <property type="component" value="Unassembled WGS sequence"/>
</dbReference>
<dbReference type="Gene3D" id="1.10.510.10">
    <property type="entry name" value="Transferase(Phosphotransferase) domain 1"/>
    <property type="match status" value="1"/>
</dbReference>
<dbReference type="InterPro" id="IPR017441">
    <property type="entry name" value="Protein_kinase_ATP_BS"/>
</dbReference>
<reference evidence="12 13" key="1">
    <citation type="journal article" date="2014" name="Genome Announc.">
        <title>Draft genome sequence of the pathogenic fungus Scedosporium apiospermum.</title>
        <authorList>
            <person name="Vandeputte P."/>
            <person name="Ghamrawi S."/>
            <person name="Rechenmann M."/>
            <person name="Iltis A."/>
            <person name="Giraud S."/>
            <person name="Fleury M."/>
            <person name="Thornton C."/>
            <person name="Delhaes L."/>
            <person name="Meyer W."/>
            <person name="Papon N."/>
            <person name="Bouchara J.P."/>
        </authorList>
    </citation>
    <scope>NUCLEOTIDE SEQUENCE [LARGE SCALE GENOMIC DNA]</scope>
    <source>
        <strain evidence="12 13">IHEM 14462</strain>
    </source>
</reference>
<dbReference type="GO" id="GO:0050684">
    <property type="term" value="P:regulation of mRNA processing"/>
    <property type="evidence" value="ECO:0007669"/>
    <property type="project" value="TreeGrafter"/>
</dbReference>
<dbReference type="Pfam" id="PF00069">
    <property type="entry name" value="Pkinase"/>
    <property type="match status" value="2"/>
</dbReference>
<dbReference type="KEGG" id="sapo:SAPIO_CDS1325"/>
<evidence type="ECO:0000256" key="8">
    <source>
        <dbReference type="ARBA" id="ARBA00048679"/>
    </source>
</evidence>
<dbReference type="Gene3D" id="3.30.200.20">
    <property type="entry name" value="Phosphorylase Kinase, domain 1"/>
    <property type="match status" value="1"/>
</dbReference>
<dbReference type="GO" id="GO:0005524">
    <property type="term" value="F:ATP binding"/>
    <property type="evidence" value="ECO:0007669"/>
    <property type="project" value="UniProtKB-UniRule"/>
</dbReference>
<dbReference type="GO" id="GO:0005634">
    <property type="term" value="C:nucleus"/>
    <property type="evidence" value="ECO:0007669"/>
    <property type="project" value="TreeGrafter"/>
</dbReference>
<dbReference type="RefSeq" id="XP_016645738.1">
    <property type="nucleotide sequence ID" value="XM_016784622.1"/>
</dbReference>
<evidence type="ECO:0000256" key="1">
    <source>
        <dbReference type="ARBA" id="ARBA00012513"/>
    </source>
</evidence>
<dbReference type="PROSITE" id="PS00107">
    <property type="entry name" value="PROTEIN_KINASE_ATP"/>
    <property type="match status" value="1"/>
</dbReference>
<dbReference type="InterPro" id="IPR051334">
    <property type="entry name" value="SRPK"/>
</dbReference>
<feature type="region of interest" description="Disordered" evidence="10">
    <location>
        <begin position="24"/>
        <end position="48"/>
    </location>
</feature>
<dbReference type="SUPFAM" id="SSF56112">
    <property type="entry name" value="Protein kinase-like (PK-like)"/>
    <property type="match status" value="1"/>
</dbReference>
<dbReference type="GO" id="GO:0004674">
    <property type="term" value="F:protein serine/threonine kinase activity"/>
    <property type="evidence" value="ECO:0007669"/>
    <property type="project" value="UniProtKB-KW"/>
</dbReference>
<feature type="domain" description="Protein kinase" evidence="11">
    <location>
        <begin position="85"/>
        <end position="456"/>
    </location>
</feature>
<dbReference type="PANTHER" id="PTHR47634:SF9">
    <property type="entry name" value="PROTEIN KINASE DOMAIN-CONTAINING PROTEIN-RELATED"/>
    <property type="match status" value="1"/>
</dbReference>
<keyword evidence="6 9" id="KW-0067">ATP-binding</keyword>
<keyword evidence="4 9" id="KW-0547">Nucleotide-binding</keyword>
<evidence type="ECO:0000313" key="13">
    <source>
        <dbReference type="Proteomes" id="UP000028545"/>
    </source>
</evidence>
<dbReference type="InterPro" id="IPR000719">
    <property type="entry name" value="Prot_kinase_dom"/>
</dbReference>